<keyword evidence="3 9" id="KW-0812">Transmembrane</keyword>
<evidence type="ECO:0000256" key="3">
    <source>
        <dbReference type="ARBA" id="ARBA00022692"/>
    </source>
</evidence>
<evidence type="ECO:0000313" key="11">
    <source>
        <dbReference type="EMBL" id="EGZ23095.1"/>
    </source>
</evidence>
<dbReference type="InterPro" id="IPR018488">
    <property type="entry name" value="cNMP-bd_CS"/>
</dbReference>
<dbReference type="InterPro" id="IPR000595">
    <property type="entry name" value="cNMP-bd_dom"/>
</dbReference>
<dbReference type="PANTHER" id="PTHR45638:SF11">
    <property type="entry name" value="CYCLIC NUCLEOTIDE-GATED CATION CHANNEL SUBUNIT A"/>
    <property type="match status" value="1"/>
</dbReference>
<keyword evidence="5" id="KW-0406">Ion transport</keyword>
<evidence type="ECO:0000256" key="9">
    <source>
        <dbReference type="SAM" id="Phobius"/>
    </source>
</evidence>
<evidence type="ECO:0000313" key="12">
    <source>
        <dbReference type="Proteomes" id="UP000002640"/>
    </source>
</evidence>
<dbReference type="Proteomes" id="UP000002640">
    <property type="component" value="Unassembled WGS sequence"/>
</dbReference>
<feature type="transmembrane region" description="Helical" evidence="9">
    <location>
        <begin position="90"/>
        <end position="112"/>
    </location>
</feature>
<evidence type="ECO:0000256" key="5">
    <source>
        <dbReference type="ARBA" id="ARBA00023065"/>
    </source>
</evidence>
<dbReference type="Gene3D" id="1.10.287.630">
    <property type="entry name" value="Helix hairpin bin"/>
    <property type="match status" value="1"/>
</dbReference>
<dbReference type="InParanoid" id="G4YU17"/>
<dbReference type="SMR" id="G4YU17"/>
<dbReference type="PROSITE" id="PS00888">
    <property type="entry name" value="CNMP_BINDING_1"/>
    <property type="match status" value="1"/>
</dbReference>
<keyword evidence="7" id="KW-1071">Ligand-gated ion channel</keyword>
<dbReference type="PROSITE" id="PS50042">
    <property type="entry name" value="CNMP_BINDING_3"/>
    <property type="match status" value="1"/>
</dbReference>
<feature type="domain" description="Cyclic nucleotide-binding" evidence="10">
    <location>
        <begin position="193"/>
        <end position="239"/>
    </location>
</feature>
<evidence type="ECO:0000256" key="6">
    <source>
        <dbReference type="ARBA" id="ARBA00023136"/>
    </source>
</evidence>
<comment type="subcellular location">
    <subcellularLocation>
        <location evidence="1">Membrane</location>
        <topology evidence="1">Multi-pass membrane protein</topology>
    </subcellularLocation>
</comment>
<dbReference type="KEGG" id="psoj:PHYSODRAFT_478091"/>
<dbReference type="PANTHER" id="PTHR45638">
    <property type="entry name" value="CYCLIC NUCLEOTIDE-GATED CATION CHANNEL SUBUNIT A"/>
    <property type="match status" value="1"/>
</dbReference>
<dbReference type="AlphaFoldDB" id="G4YU17"/>
<dbReference type="SUPFAM" id="SSF51206">
    <property type="entry name" value="cAMP-binding domain-like"/>
    <property type="match status" value="1"/>
</dbReference>
<dbReference type="InterPro" id="IPR014710">
    <property type="entry name" value="RmlC-like_jellyroll"/>
</dbReference>
<dbReference type="InterPro" id="IPR050866">
    <property type="entry name" value="CNG_cation_channel"/>
</dbReference>
<gene>
    <name evidence="11" type="ORF">PHYSODRAFT_478091</name>
</gene>
<dbReference type="InterPro" id="IPR018490">
    <property type="entry name" value="cNMP-bd_dom_sf"/>
</dbReference>
<protein>
    <recommendedName>
        <fullName evidence="10">Cyclic nucleotide-binding domain-containing protein</fullName>
    </recommendedName>
</protein>
<dbReference type="GO" id="GO:0016020">
    <property type="term" value="C:membrane"/>
    <property type="evidence" value="ECO:0007669"/>
    <property type="project" value="UniProtKB-SubCell"/>
</dbReference>
<proteinExistence type="predicted"/>
<dbReference type="EMBL" id="JH159152">
    <property type="protein sequence ID" value="EGZ23095.1"/>
    <property type="molecule type" value="Genomic_DNA"/>
</dbReference>
<accession>G4YU17</accession>
<name>G4YU17_PHYSP</name>
<keyword evidence="4 9" id="KW-1133">Transmembrane helix</keyword>
<dbReference type="RefSeq" id="XP_009518383.1">
    <property type="nucleotide sequence ID" value="XM_009520088.1"/>
</dbReference>
<organism evidence="11 12">
    <name type="scientific">Phytophthora sojae (strain P6497)</name>
    <name type="common">Soybean stem and root rot agent</name>
    <name type="synonym">Phytophthora megasperma f. sp. glycines</name>
    <dbReference type="NCBI Taxonomy" id="1094619"/>
    <lineage>
        <taxon>Eukaryota</taxon>
        <taxon>Sar</taxon>
        <taxon>Stramenopiles</taxon>
        <taxon>Oomycota</taxon>
        <taxon>Peronosporomycetes</taxon>
        <taxon>Peronosporales</taxon>
        <taxon>Peronosporaceae</taxon>
        <taxon>Phytophthora</taxon>
    </lineage>
</organism>
<evidence type="ECO:0000256" key="8">
    <source>
        <dbReference type="ARBA" id="ARBA00023303"/>
    </source>
</evidence>
<dbReference type="GeneID" id="20654958"/>
<reference evidence="11 12" key="1">
    <citation type="journal article" date="2006" name="Science">
        <title>Phytophthora genome sequences uncover evolutionary origins and mechanisms of pathogenesis.</title>
        <authorList>
            <person name="Tyler B.M."/>
            <person name="Tripathy S."/>
            <person name="Zhang X."/>
            <person name="Dehal P."/>
            <person name="Jiang R.H."/>
            <person name="Aerts A."/>
            <person name="Arredondo F.D."/>
            <person name="Baxter L."/>
            <person name="Bensasson D."/>
            <person name="Beynon J.L."/>
            <person name="Chapman J."/>
            <person name="Damasceno C.M."/>
            <person name="Dorrance A.E."/>
            <person name="Dou D."/>
            <person name="Dickerman A.W."/>
            <person name="Dubchak I.L."/>
            <person name="Garbelotto M."/>
            <person name="Gijzen M."/>
            <person name="Gordon S.G."/>
            <person name="Govers F."/>
            <person name="Grunwald N.J."/>
            <person name="Huang W."/>
            <person name="Ivors K.L."/>
            <person name="Jones R.W."/>
            <person name="Kamoun S."/>
            <person name="Krampis K."/>
            <person name="Lamour K.H."/>
            <person name="Lee M.K."/>
            <person name="McDonald W.H."/>
            <person name="Medina M."/>
            <person name="Meijer H.J."/>
            <person name="Nordberg E.K."/>
            <person name="Maclean D.J."/>
            <person name="Ospina-Giraldo M.D."/>
            <person name="Morris P.F."/>
            <person name="Phuntumart V."/>
            <person name="Putnam N.H."/>
            <person name="Rash S."/>
            <person name="Rose J.K."/>
            <person name="Sakihama Y."/>
            <person name="Salamov A.A."/>
            <person name="Savidor A."/>
            <person name="Scheuring C.F."/>
            <person name="Smith B.M."/>
            <person name="Sobral B.W."/>
            <person name="Terry A."/>
            <person name="Torto-Alalibo T.A."/>
            <person name="Win J."/>
            <person name="Xu Z."/>
            <person name="Zhang H."/>
            <person name="Grigoriev I.V."/>
            <person name="Rokhsar D.S."/>
            <person name="Boore J.L."/>
        </authorList>
    </citation>
    <scope>NUCLEOTIDE SEQUENCE [LARGE SCALE GENOMIC DNA]</scope>
    <source>
        <strain evidence="11 12">P6497</strain>
    </source>
</reference>
<keyword evidence="12" id="KW-1185">Reference proteome</keyword>
<evidence type="ECO:0000256" key="7">
    <source>
        <dbReference type="ARBA" id="ARBA00023286"/>
    </source>
</evidence>
<dbReference type="Gene3D" id="2.60.120.10">
    <property type="entry name" value="Jelly Rolls"/>
    <property type="match status" value="1"/>
</dbReference>
<dbReference type="GO" id="GO:0044877">
    <property type="term" value="F:protein-containing complex binding"/>
    <property type="evidence" value="ECO:0007669"/>
    <property type="project" value="TreeGrafter"/>
</dbReference>
<keyword evidence="2" id="KW-0813">Transport</keyword>
<evidence type="ECO:0000256" key="2">
    <source>
        <dbReference type="ARBA" id="ARBA00022448"/>
    </source>
</evidence>
<keyword evidence="6 9" id="KW-0472">Membrane</keyword>
<evidence type="ECO:0000256" key="1">
    <source>
        <dbReference type="ARBA" id="ARBA00004141"/>
    </source>
</evidence>
<dbReference type="STRING" id="1094619.G4YU17"/>
<keyword evidence="8" id="KW-0407">Ion channel</keyword>
<dbReference type="GO" id="GO:0005221">
    <property type="term" value="F:intracellularly cyclic nucleotide-activated monoatomic cation channel activity"/>
    <property type="evidence" value="ECO:0007669"/>
    <property type="project" value="InterPro"/>
</dbReference>
<evidence type="ECO:0000256" key="4">
    <source>
        <dbReference type="ARBA" id="ARBA00022989"/>
    </source>
</evidence>
<sequence>MVAVKSRSGAWCGAFQPVIITTVKLGAGVIVVAHYLACLLRGLHLADNFNLLAESSTLSALYTTNLRHVMVGMFGGGDGGDHCVKDSFCIFLVLVGLLIMALVVSRMAAVVMDLQFTSDKKYTQNLRLLTCRMDKLKLPSELRGRIHRYYDHVWNEYDSMDGDIMEFTSRLPRPLALEVLLHRYLDLVSGLEFWEDCSPDFLSALVLSMDIRVFAPDNYIVREGDIGSELYMIHRGFVE</sequence>
<evidence type="ECO:0000259" key="10">
    <source>
        <dbReference type="PROSITE" id="PS50042"/>
    </source>
</evidence>
<dbReference type="OMA" id="IAHYCAC"/>